<evidence type="ECO:0000313" key="3">
    <source>
        <dbReference type="EMBL" id="CZE48583.1"/>
    </source>
</evidence>
<dbReference type="GO" id="GO:0009898">
    <property type="term" value="C:cytoplasmic side of plasma membrane"/>
    <property type="evidence" value="ECO:0007669"/>
    <property type="project" value="TreeGrafter"/>
</dbReference>
<proteinExistence type="predicted"/>
<keyword evidence="2" id="KW-0067">ATP-binding</keyword>
<evidence type="ECO:0000256" key="2">
    <source>
        <dbReference type="ARBA" id="ARBA00022840"/>
    </source>
</evidence>
<keyword evidence="1" id="KW-0547">Nucleotide-binding</keyword>
<dbReference type="AlphaFoldDB" id="A0A128EK39"/>
<evidence type="ECO:0000256" key="1">
    <source>
        <dbReference type="ARBA" id="ARBA00022741"/>
    </source>
</evidence>
<dbReference type="InterPro" id="IPR033756">
    <property type="entry name" value="YlxH/NBP35"/>
</dbReference>
<accession>A0A128EK39</accession>
<organism evidence="3 4">
    <name type="scientific">Campylobacter geochelonis</name>
    <dbReference type="NCBI Taxonomy" id="1780362"/>
    <lineage>
        <taxon>Bacteria</taxon>
        <taxon>Pseudomonadati</taxon>
        <taxon>Campylobacterota</taxon>
        <taxon>Epsilonproteobacteria</taxon>
        <taxon>Campylobacterales</taxon>
        <taxon>Campylobacteraceae</taxon>
        <taxon>Campylobacter</taxon>
    </lineage>
</organism>
<dbReference type="OrthoDB" id="9773088at2"/>
<dbReference type="Pfam" id="PF10609">
    <property type="entry name" value="ParA"/>
    <property type="match status" value="1"/>
</dbReference>
<dbReference type="SUPFAM" id="SSF52540">
    <property type="entry name" value="P-loop containing nucleoside triphosphate hydrolases"/>
    <property type="match status" value="1"/>
</dbReference>
<name>A0A128EK39_9BACT</name>
<dbReference type="GO" id="GO:0005829">
    <property type="term" value="C:cytosol"/>
    <property type="evidence" value="ECO:0007669"/>
    <property type="project" value="TreeGrafter"/>
</dbReference>
<keyword evidence="4" id="KW-1185">Reference proteome</keyword>
<dbReference type="InterPro" id="IPR050625">
    <property type="entry name" value="ParA/MinD_ATPase"/>
</dbReference>
<gene>
    <name evidence="3" type="primary">ylxH_3</name>
    <name evidence="3" type="ORF">ERS672216_01483</name>
</gene>
<dbReference type="EMBL" id="FIZP01000009">
    <property type="protein sequence ID" value="CZE48583.1"/>
    <property type="molecule type" value="Genomic_DNA"/>
</dbReference>
<sequence>MKIVSVVSGKGGVGKSLISANLANIIANEGYKVVLIDADLSLGSLDTILNVKSEKNIFDFFKGEAKFEDVMFKIKPNLYIVPSYSGEEILAIYNDELKQNLKNELLNLQNIDFIFIDTSSGISKITQDFIDIADEVLLISVPEPTAMIDAYATLKIVTKYKNKAFLMLNLANGEGEVLCKNFAKVLKNNVEKEFDLSFVGELKQDDRLLKSVKDREIFSDEYQSLIALNQLKQISSNLLVKMGKKAIKVESIKGISGFFKRILDLV</sequence>
<dbReference type="RefSeq" id="WP_075531482.1">
    <property type="nucleotide sequence ID" value="NZ_CP053844.1"/>
</dbReference>
<protein>
    <submittedName>
        <fullName evidence="3">Histidinol phosphatase</fullName>
    </submittedName>
</protein>
<dbReference type="Gene3D" id="3.40.50.300">
    <property type="entry name" value="P-loop containing nucleotide triphosphate hydrolases"/>
    <property type="match status" value="1"/>
</dbReference>
<dbReference type="GO" id="GO:0051782">
    <property type="term" value="P:negative regulation of cell division"/>
    <property type="evidence" value="ECO:0007669"/>
    <property type="project" value="TreeGrafter"/>
</dbReference>
<dbReference type="PANTHER" id="PTHR43384:SF4">
    <property type="entry name" value="CELLULOSE BIOSYNTHESIS PROTEIN BCSQ-RELATED"/>
    <property type="match status" value="1"/>
</dbReference>
<evidence type="ECO:0000313" key="4">
    <source>
        <dbReference type="Proteomes" id="UP000069632"/>
    </source>
</evidence>
<dbReference type="InterPro" id="IPR027417">
    <property type="entry name" value="P-loop_NTPase"/>
</dbReference>
<dbReference type="Proteomes" id="UP000069632">
    <property type="component" value="Unassembled WGS sequence"/>
</dbReference>
<dbReference type="PANTHER" id="PTHR43384">
    <property type="entry name" value="SEPTUM SITE-DETERMINING PROTEIN MIND HOMOLOG, CHLOROPLASTIC-RELATED"/>
    <property type="match status" value="1"/>
</dbReference>
<reference evidence="3 4" key="1">
    <citation type="submission" date="2016-02" db="EMBL/GenBank/DDBJ databases">
        <authorList>
            <consortium name="Pathogen Informatics"/>
        </authorList>
    </citation>
    <scope>NUCLEOTIDE SEQUENCE [LARGE SCALE GENOMIC DNA]</scope>
    <source>
        <strain evidence="3 4">RC20</strain>
    </source>
</reference>
<dbReference type="GO" id="GO:0016887">
    <property type="term" value="F:ATP hydrolysis activity"/>
    <property type="evidence" value="ECO:0007669"/>
    <property type="project" value="TreeGrafter"/>
</dbReference>
<dbReference type="GO" id="GO:0005524">
    <property type="term" value="F:ATP binding"/>
    <property type="evidence" value="ECO:0007669"/>
    <property type="project" value="UniProtKB-KW"/>
</dbReference>